<feature type="non-terminal residue" evidence="1">
    <location>
        <position position="326"/>
    </location>
</feature>
<sequence length="326" mass="35199">MKYLKYMTVGMLIVSSVFAKDLQETSSWNNIRFSPKLATDDPAYSLINIGNFGYWQKYDATSAHTPSGNSGGIYPRGTAANIYLDGVLVGGYTGEVLHVSGTIYANGLVSGYIGSDGTLQSGGAVRLYRIRKGWETLTFDQVRVDAAEIYETTVSGVTDAQIQAVLDQYEADWNNWPTDIGAPFYDLDGDGMYEPDDGETPGIADADQVIWYVATDADVGTTSALYGCTPIGVEIQYTLWGYNQPGAALGQIIFKNVRLLNKGSADLTDAYVSLWSDPDVGDFTNDFVGVDTTLSLMFSYNGVADDDDYAAYGLAPAAVGYDFFAG</sequence>
<reference evidence="1" key="1">
    <citation type="submission" date="2018-05" db="EMBL/GenBank/DDBJ databases">
        <authorList>
            <person name="Lanie J.A."/>
            <person name="Ng W.-L."/>
            <person name="Kazmierczak K.M."/>
            <person name="Andrzejewski T.M."/>
            <person name="Davidsen T.M."/>
            <person name="Wayne K.J."/>
            <person name="Tettelin H."/>
            <person name="Glass J.I."/>
            <person name="Rusch D."/>
            <person name="Podicherti R."/>
            <person name="Tsui H.-C.T."/>
            <person name="Winkler M.E."/>
        </authorList>
    </citation>
    <scope>NUCLEOTIDE SEQUENCE</scope>
</reference>
<protein>
    <submittedName>
        <fullName evidence="1">Uncharacterized protein</fullName>
    </submittedName>
</protein>
<dbReference type="EMBL" id="UINC01057354">
    <property type="protein sequence ID" value="SVB78397.1"/>
    <property type="molecule type" value="Genomic_DNA"/>
</dbReference>
<dbReference type="AlphaFoldDB" id="A0A382GUN3"/>
<proteinExistence type="predicted"/>
<gene>
    <name evidence="1" type="ORF">METZ01_LOCUS231251</name>
</gene>
<organism evidence="1">
    <name type="scientific">marine metagenome</name>
    <dbReference type="NCBI Taxonomy" id="408172"/>
    <lineage>
        <taxon>unclassified sequences</taxon>
        <taxon>metagenomes</taxon>
        <taxon>ecological metagenomes</taxon>
    </lineage>
</organism>
<accession>A0A382GUN3</accession>
<name>A0A382GUN3_9ZZZZ</name>
<evidence type="ECO:0000313" key="1">
    <source>
        <dbReference type="EMBL" id="SVB78397.1"/>
    </source>
</evidence>